<comment type="caution">
    <text evidence="2">The sequence shown here is derived from an EMBL/GenBank/DDBJ whole genome shotgun (WGS) entry which is preliminary data.</text>
</comment>
<evidence type="ECO:0000313" key="2">
    <source>
        <dbReference type="EMBL" id="TXK37891.1"/>
    </source>
</evidence>
<dbReference type="OrthoDB" id="952442at2"/>
<dbReference type="EMBL" id="VRTY01000055">
    <property type="protein sequence ID" value="TXK37891.1"/>
    <property type="molecule type" value="Genomic_DNA"/>
</dbReference>
<reference evidence="2 3" key="1">
    <citation type="submission" date="2019-08" db="EMBL/GenBank/DDBJ databases">
        <authorList>
            <person name="Shi S."/>
        </authorList>
    </citation>
    <scope>NUCLEOTIDE SEQUENCE [LARGE SCALE GENOMIC DNA]</scope>
    <source>
        <strain evidence="2 3">GY10130</strain>
    </source>
</reference>
<name>A0A5C8JKN7_9BACT</name>
<organism evidence="2 3">
    <name type="scientific">Pontibacter qinzhouensis</name>
    <dbReference type="NCBI Taxonomy" id="2603253"/>
    <lineage>
        <taxon>Bacteria</taxon>
        <taxon>Pseudomonadati</taxon>
        <taxon>Bacteroidota</taxon>
        <taxon>Cytophagia</taxon>
        <taxon>Cytophagales</taxon>
        <taxon>Hymenobacteraceae</taxon>
        <taxon>Pontibacter</taxon>
    </lineage>
</organism>
<evidence type="ECO:0000313" key="3">
    <source>
        <dbReference type="Proteomes" id="UP000321926"/>
    </source>
</evidence>
<gene>
    <name evidence="2" type="ORF">FVR03_14610</name>
</gene>
<dbReference type="Proteomes" id="UP000321926">
    <property type="component" value="Unassembled WGS sequence"/>
</dbReference>
<proteinExistence type="predicted"/>
<protein>
    <submittedName>
        <fullName evidence="2">Outer membrane beta-barrel protein</fullName>
    </submittedName>
</protein>
<evidence type="ECO:0000256" key="1">
    <source>
        <dbReference type="SAM" id="SignalP"/>
    </source>
</evidence>
<dbReference type="AlphaFoldDB" id="A0A5C8JKN7"/>
<sequence length="429" mass="48084">MNAQKHFISLLCLLLLCPFLLHAQSNFKPGYVVTTAGDTVQGFINYKEWVLSPTSFSFKKSATDPAVTEFDVHAASYFEITGLEAYQRYEGPITTNVTDLKNLTYNTSLEVTNATVFLKVLEKGEIVKLLSYTDMLKTRFFVQEQHNAQPQELYYNLYLNSQRKVVTQKGYIGQLLHLAATYEVKTPQLERAIQAANYRDYTFIDIAKAINKPKDAPAATPFTSGNFRFFAGIGLSSNQATVTGKHSLQNADKASANLAPQLLVGADLFVNQHVQRLLLRLELAASATTYTLEKTERSGSGVTEHTYSLSQKTASLNPQVIYNVYNTENLKGFFSIGGQLNYSSFSDNTYNSQYYNPTIPYDYAPTVEKNHFDIHPIWVSITVRGGVAINRKLEVLAAYMPPASVSNNNVYSLKLTSYTLGLNYFLNRR</sequence>
<feature type="signal peptide" evidence="1">
    <location>
        <begin position="1"/>
        <end position="23"/>
    </location>
</feature>
<keyword evidence="3" id="KW-1185">Reference proteome</keyword>
<keyword evidence="1" id="KW-0732">Signal</keyword>
<feature type="chain" id="PRO_5023029688" evidence="1">
    <location>
        <begin position="24"/>
        <end position="429"/>
    </location>
</feature>
<accession>A0A5C8JKN7</accession>